<sequence>MEAVVIESKKLIRFQDCDPFNHLNNGKYFDYFMNAREDHLRKHYNFDIYKHALKTGESWLVTNSQIAYLSPAFLMEEVVIQSKFLEWNPKDILVEMQMWNNEKTKLKSLLWTRFAHFNLRTQQSIAHSSYINEVFGITGLPFEKHSSFNQRIKDVKKTGAVMN</sequence>
<dbReference type="EMBL" id="JACNMF010000001">
    <property type="protein sequence ID" value="MBC3757430.1"/>
    <property type="molecule type" value="Genomic_DNA"/>
</dbReference>
<keyword evidence="2" id="KW-1185">Reference proteome</keyword>
<dbReference type="Proteomes" id="UP000656244">
    <property type="component" value="Unassembled WGS sequence"/>
</dbReference>
<dbReference type="Pfam" id="PF13279">
    <property type="entry name" value="4HBT_2"/>
    <property type="match status" value="1"/>
</dbReference>
<dbReference type="RefSeq" id="WP_186558785.1">
    <property type="nucleotide sequence ID" value="NZ_JACNMF010000001.1"/>
</dbReference>
<evidence type="ECO:0000313" key="1">
    <source>
        <dbReference type="EMBL" id="MBC3757430.1"/>
    </source>
</evidence>
<organism evidence="1 2">
    <name type="scientific">Hyunsoonleella aquatilis</name>
    <dbReference type="NCBI Taxonomy" id="2762758"/>
    <lineage>
        <taxon>Bacteria</taxon>
        <taxon>Pseudomonadati</taxon>
        <taxon>Bacteroidota</taxon>
        <taxon>Flavobacteriia</taxon>
        <taxon>Flavobacteriales</taxon>
        <taxon>Flavobacteriaceae</taxon>
    </lineage>
</organism>
<protein>
    <submittedName>
        <fullName evidence="1">Acyl-CoA thioesterase</fullName>
    </submittedName>
</protein>
<proteinExistence type="predicted"/>
<accession>A0A923KL12</accession>
<dbReference type="CDD" id="cd00586">
    <property type="entry name" value="4HBT"/>
    <property type="match status" value="1"/>
</dbReference>
<dbReference type="Gene3D" id="3.10.129.10">
    <property type="entry name" value="Hotdog Thioesterase"/>
    <property type="match status" value="1"/>
</dbReference>
<evidence type="ECO:0000313" key="2">
    <source>
        <dbReference type="Proteomes" id="UP000656244"/>
    </source>
</evidence>
<dbReference type="AlphaFoldDB" id="A0A923KL12"/>
<reference evidence="1" key="1">
    <citation type="submission" date="2020-08" db="EMBL/GenBank/DDBJ databases">
        <title>Hyunsoonleella sp. strain SJ7 genome sequencing and assembly.</title>
        <authorList>
            <person name="Kim I."/>
        </authorList>
    </citation>
    <scope>NUCLEOTIDE SEQUENCE</scope>
    <source>
        <strain evidence="1">SJ7</strain>
    </source>
</reference>
<dbReference type="SUPFAM" id="SSF54637">
    <property type="entry name" value="Thioesterase/thiol ester dehydrase-isomerase"/>
    <property type="match status" value="1"/>
</dbReference>
<dbReference type="InterPro" id="IPR029069">
    <property type="entry name" value="HotDog_dom_sf"/>
</dbReference>
<comment type="caution">
    <text evidence="1">The sequence shown here is derived from an EMBL/GenBank/DDBJ whole genome shotgun (WGS) entry which is preliminary data.</text>
</comment>
<name>A0A923KL12_9FLAO</name>
<gene>
    <name evidence="1" type="ORF">H7U19_03365</name>
</gene>